<dbReference type="PROSITE" id="PS50213">
    <property type="entry name" value="FAS1"/>
    <property type="match status" value="1"/>
</dbReference>
<organism evidence="3 4">
    <name type="scientific">Eimeria brunetti</name>
    <dbReference type="NCBI Taxonomy" id="51314"/>
    <lineage>
        <taxon>Eukaryota</taxon>
        <taxon>Sar</taxon>
        <taxon>Alveolata</taxon>
        <taxon>Apicomplexa</taxon>
        <taxon>Conoidasida</taxon>
        <taxon>Coccidia</taxon>
        <taxon>Eucoccidiorida</taxon>
        <taxon>Eimeriorina</taxon>
        <taxon>Eimeriidae</taxon>
        <taxon>Eimeria</taxon>
    </lineage>
</organism>
<evidence type="ECO:0000256" key="1">
    <source>
        <dbReference type="SAM" id="SignalP"/>
    </source>
</evidence>
<name>U6LJE1_9EIME</name>
<dbReference type="SUPFAM" id="SSF82153">
    <property type="entry name" value="FAS1 domain"/>
    <property type="match status" value="1"/>
</dbReference>
<gene>
    <name evidence="3" type="ORF">EBH_0061010</name>
</gene>
<evidence type="ECO:0000259" key="2">
    <source>
        <dbReference type="PROSITE" id="PS50213"/>
    </source>
</evidence>
<reference evidence="3" key="2">
    <citation type="submission" date="2013-10" db="EMBL/GenBank/DDBJ databases">
        <authorList>
            <person name="Aslett M."/>
        </authorList>
    </citation>
    <scope>NUCLEOTIDE SEQUENCE [LARGE SCALE GENOMIC DNA]</scope>
    <source>
        <strain evidence="3">Houghton</strain>
    </source>
</reference>
<evidence type="ECO:0000313" key="4">
    <source>
        <dbReference type="Proteomes" id="UP000030750"/>
    </source>
</evidence>
<feature type="domain" description="FAS1" evidence="2">
    <location>
        <begin position="22"/>
        <end position="179"/>
    </location>
</feature>
<feature type="chain" id="PRO_5004674622" description="FAS1 domain-containing protein" evidence="1">
    <location>
        <begin position="23"/>
        <end position="189"/>
    </location>
</feature>
<proteinExistence type="predicted"/>
<dbReference type="AlphaFoldDB" id="U6LJE1"/>
<dbReference type="Proteomes" id="UP000030750">
    <property type="component" value="Unassembled WGS sequence"/>
</dbReference>
<dbReference type="Pfam" id="PF02469">
    <property type="entry name" value="Fasciclin"/>
    <property type="match status" value="1"/>
</dbReference>
<dbReference type="InterPro" id="IPR000782">
    <property type="entry name" value="FAS1_domain"/>
</dbReference>
<dbReference type="Gene3D" id="2.30.180.10">
    <property type="entry name" value="FAS1 domain"/>
    <property type="match status" value="1"/>
</dbReference>
<protein>
    <recommendedName>
        <fullName evidence="2">FAS1 domain-containing protein</fullName>
    </recommendedName>
</protein>
<dbReference type="EMBL" id="HG711645">
    <property type="protein sequence ID" value="CDJ49378.1"/>
    <property type="molecule type" value="Genomic_DNA"/>
</dbReference>
<keyword evidence="4" id="KW-1185">Reference proteome</keyword>
<feature type="signal peptide" evidence="1">
    <location>
        <begin position="1"/>
        <end position="22"/>
    </location>
</feature>
<dbReference type="OrthoDB" id="286301at2759"/>
<reference evidence="3" key="1">
    <citation type="submission" date="2013-10" db="EMBL/GenBank/DDBJ databases">
        <title>Genomic analysis of the causative agents of coccidiosis in chickens.</title>
        <authorList>
            <person name="Reid A.J."/>
            <person name="Blake D."/>
            <person name="Billington K."/>
            <person name="Browne H."/>
            <person name="Dunn M."/>
            <person name="Hung S."/>
            <person name="Kawahara F."/>
            <person name="Miranda-Saavedra D."/>
            <person name="Mourier T."/>
            <person name="Nagra H."/>
            <person name="Otto T.D."/>
            <person name="Rawlings N."/>
            <person name="Sanchez A."/>
            <person name="Sanders M."/>
            <person name="Subramaniam C."/>
            <person name="Tay Y."/>
            <person name="Dear P."/>
            <person name="Doerig C."/>
            <person name="Gruber A."/>
            <person name="Parkinson J."/>
            <person name="Shirley M."/>
            <person name="Wan K.L."/>
            <person name="Berriman M."/>
            <person name="Tomley F."/>
            <person name="Pain A."/>
        </authorList>
    </citation>
    <scope>NUCLEOTIDE SEQUENCE [LARGE SCALE GENOMIC DNA]</scope>
    <source>
        <strain evidence="3">Houghton</strain>
    </source>
</reference>
<dbReference type="VEuPathDB" id="ToxoDB:EBH_0061010"/>
<keyword evidence="1" id="KW-0732">Signal</keyword>
<accession>U6LJE1</accession>
<dbReference type="InterPro" id="IPR036378">
    <property type="entry name" value="FAS1_dom_sf"/>
</dbReference>
<evidence type="ECO:0000313" key="3">
    <source>
        <dbReference type="EMBL" id="CDJ49378.1"/>
    </source>
</evidence>
<sequence>MRSFHVVFTAAVATLMPVACNAKTIMDYLRTDDRLYEARSIAEEAGILDDIDPSRFGTQLTLMLPSNEAFDQLHADHPKWRGALINNKQNVETLILFAASDMVVTPASIRSGKWEAEGSIVSLLSETASIAPDGYVCVSDYTRTASCDDPDSLPCCAMVDLDNVMVADDGYIYLVDAVMMPQEIVDKLP</sequence>